<organism evidence="1 2">
    <name type="scientific">Boothiomyces macroporosus</name>
    <dbReference type="NCBI Taxonomy" id="261099"/>
    <lineage>
        <taxon>Eukaryota</taxon>
        <taxon>Fungi</taxon>
        <taxon>Fungi incertae sedis</taxon>
        <taxon>Chytridiomycota</taxon>
        <taxon>Chytridiomycota incertae sedis</taxon>
        <taxon>Chytridiomycetes</taxon>
        <taxon>Rhizophydiales</taxon>
        <taxon>Terramycetaceae</taxon>
        <taxon>Boothiomyces</taxon>
    </lineage>
</organism>
<dbReference type="Proteomes" id="UP001210925">
    <property type="component" value="Unassembled WGS sequence"/>
</dbReference>
<keyword evidence="2" id="KW-1185">Reference proteome</keyword>
<sequence length="73" mass="7957">MIEMYSTGYKVDGDSNSAVVNLYLKEQNNPAGFSYMVAVTGGTLISIDPSYSNVRFVTNANNYTSVGPCTDRF</sequence>
<comment type="caution">
    <text evidence="1">The sequence shown here is derived from an EMBL/GenBank/DDBJ whole genome shotgun (WGS) entry which is preliminary data.</text>
</comment>
<gene>
    <name evidence="1" type="ORF">HK103_001323</name>
</gene>
<proteinExistence type="predicted"/>
<protein>
    <submittedName>
        <fullName evidence="1">Uncharacterized protein</fullName>
    </submittedName>
</protein>
<dbReference type="EMBL" id="JADGKB010000132">
    <property type="protein sequence ID" value="KAJ3252710.1"/>
    <property type="molecule type" value="Genomic_DNA"/>
</dbReference>
<dbReference type="AlphaFoldDB" id="A0AAD5UBG1"/>
<accession>A0AAD5UBG1</accession>
<evidence type="ECO:0000313" key="2">
    <source>
        <dbReference type="Proteomes" id="UP001210925"/>
    </source>
</evidence>
<name>A0AAD5UBG1_9FUNG</name>
<reference evidence="1" key="1">
    <citation type="submission" date="2020-05" db="EMBL/GenBank/DDBJ databases">
        <title>Phylogenomic resolution of chytrid fungi.</title>
        <authorList>
            <person name="Stajich J.E."/>
            <person name="Amses K."/>
            <person name="Simmons R."/>
            <person name="Seto K."/>
            <person name="Myers J."/>
            <person name="Bonds A."/>
            <person name="Quandt C.A."/>
            <person name="Barry K."/>
            <person name="Liu P."/>
            <person name="Grigoriev I."/>
            <person name="Longcore J.E."/>
            <person name="James T.Y."/>
        </authorList>
    </citation>
    <scope>NUCLEOTIDE SEQUENCE</scope>
    <source>
        <strain evidence="1">PLAUS21</strain>
    </source>
</reference>
<evidence type="ECO:0000313" key="1">
    <source>
        <dbReference type="EMBL" id="KAJ3252710.1"/>
    </source>
</evidence>